<dbReference type="SUPFAM" id="SSF54534">
    <property type="entry name" value="FKBP-like"/>
    <property type="match status" value="1"/>
</dbReference>
<evidence type="ECO:0000256" key="6">
    <source>
        <dbReference type="RuleBase" id="RU003915"/>
    </source>
</evidence>
<dbReference type="GO" id="GO:0003755">
    <property type="term" value="F:peptidyl-prolyl cis-trans isomerase activity"/>
    <property type="evidence" value="ECO:0007669"/>
    <property type="project" value="UniProtKB-UniRule"/>
</dbReference>
<dbReference type="EMBL" id="NBYN01000014">
    <property type="protein sequence ID" value="OSO94378.1"/>
    <property type="molecule type" value="Genomic_DNA"/>
</dbReference>
<feature type="chain" id="PRO_5010883695" description="Peptidyl-prolyl cis-trans isomerase" evidence="8">
    <location>
        <begin position="22"/>
        <end position="182"/>
    </location>
</feature>
<comment type="similarity">
    <text evidence="2 6">Belongs to the FKBP-type PPIase family.</text>
</comment>
<feature type="signal peptide" evidence="8">
    <location>
        <begin position="1"/>
        <end position="21"/>
    </location>
</feature>
<dbReference type="Proteomes" id="UP000192997">
    <property type="component" value="Unassembled WGS sequence"/>
</dbReference>
<sequence>MKGIFLSAVLIIVCVAALVIAQINGGKQDTTTKLTETTTTAIITESKTQDQENNQKDKNLTASNNMSDTNTVTTSTGLQYVELQEGTGLVPQKGQKVVVHYTGTLENGQKFDSSRDRNQPFSFKLGVGQVIKGWDEGLSTMKVGGRRQLIIPPDLGYGSRGAGGVIPPNATLIFDVELLGVD</sequence>
<dbReference type="EC" id="5.2.1.8" evidence="6"/>
<feature type="compositionally biased region" description="Basic and acidic residues" evidence="7">
    <location>
        <begin position="47"/>
        <end position="59"/>
    </location>
</feature>
<keyword evidence="4 5" id="KW-0413">Isomerase</keyword>
<dbReference type="AlphaFoldDB" id="A0A1X4GB33"/>
<accession>A0A1X4GB33</accession>
<evidence type="ECO:0000259" key="9">
    <source>
        <dbReference type="PROSITE" id="PS50059"/>
    </source>
</evidence>
<keyword evidence="3 5" id="KW-0697">Rotamase</keyword>
<gene>
    <name evidence="10" type="ORF">B7O87_03300</name>
</gene>
<proteinExistence type="inferred from homology"/>
<evidence type="ECO:0000256" key="8">
    <source>
        <dbReference type="SAM" id="SignalP"/>
    </source>
</evidence>
<dbReference type="InterPro" id="IPR046357">
    <property type="entry name" value="PPIase_dom_sf"/>
</dbReference>
<dbReference type="FunFam" id="3.10.50.40:FF:000006">
    <property type="entry name" value="Peptidyl-prolyl cis-trans isomerase"/>
    <property type="match status" value="1"/>
</dbReference>
<organism evidence="10 11">
    <name type="scientific">Cylindrospermopsis raciborskii CENA303</name>
    <dbReference type="NCBI Taxonomy" id="1170769"/>
    <lineage>
        <taxon>Bacteria</taxon>
        <taxon>Bacillati</taxon>
        <taxon>Cyanobacteriota</taxon>
        <taxon>Cyanophyceae</taxon>
        <taxon>Nostocales</taxon>
        <taxon>Aphanizomenonaceae</taxon>
        <taxon>Cylindrospermopsis</taxon>
    </lineage>
</organism>
<evidence type="ECO:0000313" key="10">
    <source>
        <dbReference type="EMBL" id="OSO94378.1"/>
    </source>
</evidence>
<dbReference type="PROSITE" id="PS50059">
    <property type="entry name" value="FKBP_PPIASE"/>
    <property type="match status" value="1"/>
</dbReference>
<comment type="caution">
    <text evidence="10">The sequence shown here is derived from an EMBL/GenBank/DDBJ whole genome shotgun (WGS) entry which is preliminary data.</text>
</comment>
<evidence type="ECO:0000313" key="11">
    <source>
        <dbReference type="Proteomes" id="UP000192997"/>
    </source>
</evidence>
<evidence type="ECO:0000256" key="1">
    <source>
        <dbReference type="ARBA" id="ARBA00000971"/>
    </source>
</evidence>
<comment type="catalytic activity">
    <reaction evidence="1 5 6">
        <text>[protein]-peptidylproline (omega=180) = [protein]-peptidylproline (omega=0)</text>
        <dbReference type="Rhea" id="RHEA:16237"/>
        <dbReference type="Rhea" id="RHEA-COMP:10747"/>
        <dbReference type="Rhea" id="RHEA-COMP:10748"/>
        <dbReference type="ChEBI" id="CHEBI:83833"/>
        <dbReference type="ChEBI" id="CHEBI:83834"/>
        <dbReference type="EC" id="5.2.1.8"/>
    </reaction>
</comment>
<dbReference type="PANTHER" id="PTHR43811">
    <property type="entry name" value="FKBP-TYPE PEPTIDYL-PROLYL CIS-TRANS ISOMERASE FKPA"/>
    <property type="match status" value="1"/>
</dbReference>
<evidence type="ECO:0000256" key="7">
    <source>
        <dbReference type="SAM" id="MobiDB-lite"/>
    </source>
</evidence>
<dbReference type="Gene3D" id="3.10.50.40">
    <property type="match status" value="1"/>
</dbReference>
<dbReference type="Pfam" id="PF00254">
    <property type="entry name" value="FKBP_C"/>
    <property type="match status" value="1"/>
</dbReference>
<evidence type="ECO:0000256" key="4">
    <source>
        <dbReference type="ARBA" id="ARBA00023235"/>
    </source>
</evidence>
<dbReference type="InterPro" id="IPR001179">
    <property type="entry name" value="PPIase_FKBP_dom"/>
</dbReference>
<evidence type="ECO:0000256" key="5">
    <source>
        <dbReference type="PROSITE-ProRule" id="PRU00277"/>
    </source>
</evidence>
<name>A0A1X4GB33_9CYAN</name>
<dbReference type="RefSeq" id="WP_040554067.1">
    <property type="nucleotide sequence ID" value="NZ_NBYN01000014.1"/>
</dbReference>
<evidence type="ECO:0000256" key="2">
    <source>
        <dbReference type="ARBA" id="ARBA00006577"/>
    </source>
</evidence>
<evidence type="ECO:0000256" key="3">
    <source>
        <dbReference type="ARBA" id="ARBA00023110"/>
    </source>
</evidence>
<dbReference type="PANTHER" id="PTHR43811:SF19">
    <property type="entry name" value="39 KDA FK506-BINDING NUCLEAR PROTEIN"/>
    <property type="match status" value="1"/>
</dbReference>
<protein>
    <recommendedName>
        <fullName evidence="6">Peptidyl-prolyl cis-trans isomerase</fullName>
        <ecNumber evidence="6">5.2.1.8</ecNumber>
    </recommendedName>
</protein>
<reference evidence="11" key="1">
    <citation type="submission" date="2017-04" db="EMBL/GenBank/DDBJ databases">
        <authorList>
            <person name="Abreu V.A."/>
            <person name="Popin R.V."/>
            <person name="Rigonato J."/>
            <person name="Andreote A.P."/>
            <person name="Schaker P.C."/>
            <person name="Hoff-Risseti C."/>
            <person name="Alvarenga D.O."/>
            <person name="Varani A.M."/>
            <person name="Fiore M.F."/>
        </authorList>
    </citation>
    <scope>NUCLEOTIDE SEQUENCE [LARGE SCALE GENOMIC DNA]</scope>
    <source>
        <strain evidence="11">CENA303</strain>
    </source>
</reference>
<keyword evidence="8" id="KW-0732">Signal</keyword>
<feature type="domain" description="PPIase FKBP-type" evidence="9">
    <location>
        <begin position="94"/>
        <end position="182"/>
    </location>
</feature>
<feature type="region of interest" description="Disordered" evidence="7">
    <location>
        <begin position="45"/>
        <end position="69"/>
    </location>
</feature>
<feature type="compositionally biased region" description="Polar residues" evidence="7">
    <location>
        <begin position="60"/>
        <end position="69"/>
    </location>
</feature>